<dbReference type="AlphaFoldDB" id="A0AAV0ULB2"/>
<dbReference type="Pfam" id="PF05347">
    <property type="entry name" value="Complex1_LYR"/>
    <property type="match status" value="1"/>
</dbReference>
<evidence type="ECO:0000313" key="2">
    <source>
        <dbReference type="EMBL" id="CAI5737630.1"/>
    </source>
</evidence>
<accession>A0AAV0ULB2</accession>
<proteinExistence type="predicted"/>
<organism evidence="2 3">
    <name type="scientific">Hyaloperonospora brassicae</name>
    <name type="common">Brassica downy mildew</name>
    <name type="synonym">Peronospora brassicae</name>
    <dbReference type="NCBI Taxonomy" id="162125"/>
    <lineage>
        <taxon>Eukaryota</taxon>
        <taxon>Sar</taxon>
        <taxon>Stramenopiles</taxon>
        <taxon>Oomycota</taxon>
        <taxon>Peronosporomycetes</taxon>
        <taxon>Peronosporales</taxon>
        <taxon>Peronosporaceae</taxon>
        <taxon>Hyaloperonospora</taxon>
    </lineage>
</organism>
<feature type="domain" description="Complex 1 LYR protein" evidence="1">
    <location>
        <begin position="9"/>
        <end position="66"/>
    </location>
</feature>
<dbReference type="EMBL" id="CANTFL010001342">
    <property type="protein sequence ID" value="CAI5737630.1"/>
    <property type="molecule type" value="Genomic_DNA"/>
</dbReference>
<comment type="caution">
    <text evidence="2">The sequence shown here is derived from an EMBL/GenBank/DDBJ whole genome shotgun (WGS) entry which is preliminary data.</text>
</comment>
<evidence type="ECO:0000313" key="3">
    <source>
        <dbReference type="Proteomes" id="UP001162031"/>
    </source>
</evidence>
<reference evidence="2" key="1">
    <citation type="submission" date="2022-12" db="EMBL/GenBank/DDBJ databases">
        <authorList>
            <person name="Webb A."/>
        </authorList>
    </citation>
    <scope>NUCLEOTIDE SEQUENCE</scope>
    <source>
        <strain evidence="2">Hp1</strain>
    </source>
</reference>
<sequence>MASATGLRRKVLVLYRDVLRVARGFPDRSMGRKLQYNARELLRLRQHETNALRIQTYLTEGYDALRVYQVLQTDAELLTAITRKKRDSLGRDAKKKK</sequence>
<dbReference type="Proteomes" id="UP001162031">
    <property type="component" value="Unassembled WGS sequence"/>
</dbReference>
<gene>
    <name evidence="2" type="ORF">HBR001_LOCUS7219</name>
</gene>
<name>A0AAV0ULB2_HYABA</name>
<protein>
    <recommendedName>
        <fullName evidence="1">Complex 1 LYR protein domain-containing protein</fullName>
    </recommendedName>
</protein>
<evidence type="ECO:0000259" key="1">
    <source>
        <dbReference type="Pfam" id="PF05347"/>
    </source>
</evidence>
<keyword evidence="3" id="KW-1185">Reference proteome</keyword>
<dbReference type="InterPro" id="IPR008011">
    <property type="entry name" value="Complex1_LYR_dom"/>
</dbReference>